<evidence type="ECO:0000256" key="5">
    <source>
        <dbReference type="ARBA" id="ARBA00022691"/>
    </source>
</evidence>
<dbReference type="InterPro" id="IPR005467">
    <property type="entry name" value="His_kinase_dom"/>
</dbReference>
<evidence type="ECO:0000259" key="13">
    <source>
        <dbReference type="PROSITE" id="PS50123"/>
    </source>
</evidence>
<dbReference type="Proteomes" id="UP000275461">
    <property type="component" value="Unassembled WGS sequence"/>
</dbReference>
<dbReference type="PROSITE" id="PS50112">
    <property type="entry name" value="PAS"/>
    <property type="match status" value="2"/>
</dbReference>
<dbReference type="Pfam" id="PF08448">
    <property type="entry name" value="PAS_4"/>
    <property type="match status" value="1"/>
</dbReference>
<dbReference type="SMART" id="SM00387">
    <property type="entry name" value="HATPase_c"/>
    <property type="match status" value="1"/>
</dbReference>
<feature type="domain" description="CheR-type methyltransferase" evidence="13">
    <location>
        <begin position="222"/>
        <end position="482"/>
    </location>
</feature>
<feature type="region of interest" description="Disordered" evidence="8">
    <location>
        <begin position="683"/>
        <end position="715"/>
    </location>
</feature>
<dbReference type="Pfam" id="PF01339">
    <property type="entry name" value="CheB_methylest"/>
    <property type="match status" value="1"/>
</dbReference>
<dbReference type="Pfam" id="PF01739">
    <property type="entry name" value="CheR"/>
    <property type="match status" value="1"/>
</dbReference>
<dbReference type="SMART" id="SM00138">
    <property type="entry name" value="MeTrc"/>
    <property type="match status" value="1"/>
</dbReference>
<dbReference type="GO" id="GO:0005737">
    <property type="term" value="C:cytoplasm"/>
    <property type="evidence" value="ECO:0007669"/>
    <property type="project" value="InterPro"/>
</dbReference>
<dbReference type="InterPro" id="IPR036097">
    <property type="entry name" value="HisK_dim/P_sf"/>
</dbReference>
<dbReference type="InterPro" id="IPR000700">
    <property type="entry name" value="PAS-assoc_C"/>
</dbReference>
<dbReference type="PANTHER" id="PTHR24422:SF27">
    <property type="entry name" value="PROTEIN-GLUTAMATE O-METHYLTRANSFERASE"/>
    <property type="match status" value="1"/>
</dbReference>
<dbReference type="Pfam" id="PF13426">
    <property type="entry name" value="PAS_9"/>
    <property type="match status" value="1"/>
</dbReference>
<dbReference type="InterPro" id="IPR029063">
    <property type="entry name" value="SAM-dependent_MTases_sf"/>
</dbReference>
<feature type="coiled-coil region" evidence="7">
    <location>
        <begin position="1232"/>
        <end position="1259"/>
    </location>
</feature>
<dbReference type="PRINTS" id="PR00996">
    <property type="entry name" value="CHERMTFRASE"/>
</dbReference>
<evidence type="ECO:0000313" key="15">
    <source>
        <dbReference type="Proteomes" id="UP000275461"/>
    </source>
</evidence>
<dbReference type="GO" id="GO:0008983">
    <property type="term" value="F:protein-glutamate O-methyltransferase activity"/>
    <property type="evidence" value="ECO:0007669"/>
    <property type="project" value="UniProtKB-EC"/>
</dbReference>
<dbReference type="Gene3D" id="3.30.565.10">
    <property type="entry name" value="Histidine kinase-like ATPase, C-terminal domain"/>
    <property type="match status" value="1"/>
</dbReference>
<dbReference type="SMART" id="SM00388">
    <property type="entry name" value="HisKA"/>
    <property type="match status" value="1"/>
</dbReference>
<dbReference type="GO" id="GO:0006935">
    <property type="term" value="P:chemotaxis"/>
    <property type="evidence" value="ECO:0007669"/>
    <property type="project" value="UniProtKB-UniRule"/>
</dbReference>
<protein>
    <submittedName>
        <fullName evidence="14">Two-component system CheB/CheR fusion protein</fullName>
    </submittedName>
</protein>
<dbReference type="OrthoDB" id="9816309at2"/>
<dbReference type="InterPro" id="IPR013656">
    <property type="entry name" value="PAS_4"/>
</dbReference>
<comment type="catalytic activity">
    <reaction evidence="2">
        <text>L-glutamyl-[protein] + S-adenosyl-L-methionine = [protein]-L-glutamate 5-O-methyl ester + S-adenosyl-L-homocysteine</text>
        <dbReference type="Rhea" id="RHEA:24452"/>
        <dbReference type="Rhea" id="RHEA-COMP:10208"/>
        <dbReference type="Rhea" id="RHEA-COMP:10311"/>
        <dbReference type="ChEBI" id="CHEBI:29973"/>
        <dbReference type="ChEBI" id="CHEBI:57856"/>
        <dbReference type="ChEBI" id="CHEBI:59789"/>
        <dbReference type="ChEBI" id="CHEBI:82795"/>
        <dbReference type="EC" id="2.1.1.80"/>
    </reaction>
</comment>
<feature type="domain" description="Histidine kinase" evidence="9">
    <location>
        <begin position="1266"/>
        <end position="1484"/>
    </location>
</feature>
<feature type="compositionally biased region" description="Basic and acidic residues" evidence="8">
    <location>
        <begin position="1"/>
        <end position="16"/>
    </location>
</feature>
<dbReference type="CDD" id="cd00082">
    <property type="entry name" value="HisKA"/>
    <property type="match status" value="1"/>
</dbReference>
<accession>A0A498C2C8</accession>
<feature type="region of interest" description="Disordered" evidence="8">
    <location>
        <begin position="1"/>
        <end position="21"/>
    </location>
</feature>
<dbReference type="InterPro" id="IPR003594">
    <property type="entry name" value="HATPase_dom"/>
</dbReference>
<dbReference type="PROSITE" id="PS50122">
    <property type="entry name" value="CHEB"/>
    <property type="match status" value="1"/>
</dbReference>
<dbReference type="EMBL" id="RCDA01000002">
    <property type="protein sequence ID" value="RLK48776.1"/>
    <property type="molecule type" value="Genomic_DNA"/>
</dbReference>
<evidence type="ECO:0000256" key="7">
    <source>
        <dbReference type="SAM" id="Coils"/>
    </source>
</evidence>
<keyword evidence="5" id="KW-0949">S-adenosyl-L-methionine</keyword>
<gene>
    <name evidence="14" type="ORF">DFR31_1887</name>
</gene>
<dbReference type="InterPro" id="IPR001610">
    <property type="entry name" value="PAC"/>
</dbReference>
<evidence type="ECO:0000313" key="14">
    <source>
        <dbReference type="EMBL" id="RLK48776.1"/>
    </source>
</evidence>
<evidence type="ECO:0000259" key="10">
    <source>
        <dbReference type="PROSITE" id="PS50112"/>
    </source>
</evidence>
<dbReference type="GO" id="GO:0000156">
    <property type="term" value="F:phosphorelay response regulator activity"/>
    <property type="evidence" value="ECO:0007669"/>
    <property type="project" value="InterPro"/>
</dbReference>
<evidence type="ECO:0000256" key="1">
    <source>
        <dbReference type="ARBA" id="ARBA00000085"/>
    </source>
</evidence>
<comment type="catalytic activity">
    <reaction evidence="1">
        <text>ATP + protein L-histidine = ADP + protein N-phospho-L-histidine.</text>
        <dbReference type="EC" id="2.7.13.3"/>
    </reaction>
</comment>
<evidence type="ECO:0000259" key="12">
    <source>
        <dbReference type="PROSITE" id="PS50122"/>
    </source>
</evidence>
<dbReference type="SUPFAM" id="SSF53335">
    <property type="entry name" value="S-adenosyl-L-methionine-dependent methyltransferases"/>
    <property type="match status" value="1"/>
</dbReference>
<evidence type="ECO:0000256" key="6">
    <source>
        <dbReference type="PROSITE-ProRule" id="PRU00050"/>
    </source>
</evidence>
<dbReference type="SUPFAM" id="SSF55874">
    <property type="entry name" value="ATPase domain of HSP90 chaperone/DNA topoisomerase II/histidine kinase"/>
    <property type="match status" value="1"/>
</dbReference>
<dbReference type="SMART" id="SM00086">
    <property type="entry name" value="PAC"/>
    <property type="match status" value="2"/>
</dbReference>
<dbReference type="Gene3D" id="1.10.155.10">
    <property type="entry name" value="Chemotaxis receptor methyltransferase CheR, N-terminal domain"/>
    <property type="match status" value="1"/>
</dbReference>
<evidence type="ECO:0000256" key="3">
    <source>
        <dbReference type="ARBA" id="ARBA00022603"/>
    </source>
</evidence>
<feature type="active site" evidence="6">
    <location>
        <position position="148"/>
    </location>
</feature>
<feature type="region of interest" description="Disordered" evidence="8">
    <location>
        <begin position="487"/>
        <end position="514"/>
    </location>
</feature>
<keyword evidence="7" id="KW-0175">Coiled coil</keyword>
<dbReference type="RefSeq" id="WP_121442414.1">
    <property type="nucleotide sequence ID" value="NZ_RCDA01000002.1"/>
</dbReference>
<feature type="domain" description="PAC" evidence="11">
    <location>
        <begin position="1068"/>
        <end position="1122"/>
    </location>
</feature>
<feature type="domain" description="CheB-type methylesterase" evidence="12">
    <location>
        <begin position="20"/>
        <end position="206"/>
    </location>
</feature>
<dbReference type="SUPFAM" id="SSF47757">
    <property type="entry name" value="Chemotaxis receptor methyltransferase CheR, N-terminal domain"/>
    <property type="match status" value="1"/>
</dbReference>
<dbReference type="Pfam" id="PF13596">
    <property type="entry name" value="PAS_10"/>
    <property type="match status" value="1"/>
</dbReference>
<dbReference type="Pfam" id="PF08447">
    <property type="entry name" value="PAS_3"/>
    <property type="match status" value="1"/>
</dbReference>
<dbReference type="InterPro" id="IPR000014">
    <property type="entry name" value="PAS"/>
</dbReference>
<feature type="compositionally biased region" description="Low complexity" evidence="8">
    <location>
        <begin position="684"/>
        <end position="704"/>
    </location>
</feature>
<dbReference type="CDD" id="cd16434">
    <property type="entry name" value="CheB-CheR_fusion"/>
    <property type="match status" value="1"/>
</dbReference>
<dbReference type="InterPro" id="IPR035965">
    <property type="entry name" value="PAS-like_dom_sf"/>
</dbReference>
<dbReference type="Gene3D" id="1.10.287.130">
    <property type="match status" value="1"/>
</dbReference>
<dbReference type="Pfam" id="PF00512">
    <property type="entry name" value="HisKA"/>
    <property type="match status" value="1"/>
</dbReference>
<dbReference type="InterPro" id="IPR035909">
    <property type="entry name" value="CheB_C"/>
</dbReference>
<dbReference type="InterPro" id="IPR000673">
    <property type="entry name" value="Sig_transdc_resp-reg_Me-estase"/>
</dbReference>
<dbReference type="InterPro" id="IPR036804">
    <property type="entry name" value="CheR_N_sf"/>
</dbReference>
<dbReference type="GO" id="GO:0000155">
    <property type="term" value="F:phosphorelay sensor kinase activity"/>
    <property type="evidence" value="ECO:0007669"/>
    <property type="project" value="InterPro"/>
</dbReference>
<evidence type="ECO:0000256" key="4">
    <source>
        <dbReference type="ARBA" id="ARBA00022679"/>
    </source>
</evidence>
<keyword evidence="15" id="KW-1185">Reference proteome</keyword>
<feature type="domain" description="PAS" evidence="10">
    <location>
        <begin position="1001"/>
        <end position="1043"/>
    </location>
</feature>
<sequence>MSDEQTEHENRPEGGEAPRPLTVVGIGASAGGLDALRALVKALPADTGLTFVVAQHLSPRHESMLTQLLARETALAVRELSDGRQPVADTVYVAPASYDVQLEDGRFRLVEPGRRPGPSPSVDVLLQSLADAYGDRAVAVVLSGTGSDGSSGVRAVKAAGGITFAQDADSAAYDGMPLSALSTGCVDRVLPPTQIAAELVRMLAQENTGHPVADEQSDAEIWRQIQHVVYQASGVDPSAYKERTVRRRLARRMAARGVDETQEYLSLLRNDGKEVDAFYRDLLISVTSFFRDGPAFEALGSQLRQYLEKAPEGGTFRAWAPGCATGEEAYSIAMLVDEVLEKLDRKDITAQVFATDLDSLALTKARAGLYEPAVINELSEQRQRRYFTRSGDNYRVTKRLREMLVFARQDLLHDPPFLRMDLISCRNLLIYLTPQVQQRLFSVFAYALRPSGLLFLGKSENLDRDENLFHPLDYRWKIYRRRGGPRRARVPAGGTGGLGREGVYDEQNRQRVARRNNPPESAELRMLRVAAEAYAPPALLLDESLGIHHIFGDLGDYLRIPSGRPDFSVRNIIHNDLRVDITALVARAKRGEHAVSSRRIRIGEGRSPVRMTARPVPGEGDDPLYLVTFDPEAGHRPTATEASDGEPVTGGEEEEQRVAELEDELAATREHLQTVIEELETTNEELQSSNEELQSSNEELQSSNEELETTNEELQSTNEELTTVNDELNGKSQELAEAYADLESVKDSLADPLLAVDDKLRIKFYNPATDQVFAIRPEHVGQPISSVEPRLLIPDFEARLRDVLRTGELVEAQLSTQLTVTEEGGSNHEERRHFLMRIHPCRTEDGDYNGAVLTFFENTAIRRAEGRVRELSRRQQAILDRTPLFITLRDPAGRYLFANRTFLRLLGREADEVVGRTAEEVLPGEAVSLLDQHDWQTLRSGQAQEREESLALEAGEPARQFLVERFPLHREDGAMYAVCTMGLDVTERLRDAQWLRLQSLALDAIGSGVAIADATRQDLPLVYVNRAFEELSGYPEEEIIGRNCRFLQGSDADPEAVNRISAGLSAQERVSVLLRNCRRDGERFWNRLFLEPVHDEAGALTHYVGVQQDVTEQVEREQALRDSEERLLGAQVLARVAWFEIFPVTGVMDWGDTLWDLLGARPDAFKPSLPAFLRFVHPKDRPTVEAVLTAERGAGDELDLEYRVIRPDQQVAWLQTRGRLVGQGREKRLLGLTQETTQRRQAEDALDLARRQAEAANRAKTEFLSNMSHELRTPLNAILGFGQLLQDDQVLPPESAGRTYVDHILNSGWHLLELISEILDLSRIEAGRIGIETGAVSPRDLVNECLPVVANRADAEGIELAADVDAAPAIMADFTRAKQVLINLLSNAIKYNRPDGWVRVEARQLADDRVALDVKDSGPGLSEKAQESLFHPFDRLGQEHSSIEGTGIGLVVSLRLARLMGGDILVESTPGQGSTFTLVLPRADQARPLAAGRHRGETADQDRLPLLNEAEAGMPLVTCDSPAVSPSRRRAADDELQLLLVSENDEVRRRLRGLCLIHPELRLHEVATPEQGADWLQQEPAQLLLVDEYWLRAEPNHVLQHLRAVAADEELSALVLTEGTGEALALDEAGPVDGVVGWDVPLQQMLNLILRVSEAGRDAD</sequence>
<dbReference type="Gene3D" id="3.40.50.180">
    <property type="entry name" value="Methylesterase CheB, C-terminal domain"/>
    <property type="match status" value="1"/>
</dbReference>
<dbReference type="InterPro" id="IPR050903">
    <property type="entry name" value="Bact_Chemotaxis_MeTrfase"/>
</dbReference>
<dbReference type="Pfam" id="PF02518">
    <property type="entry name" value="HATPase_c"/>
    <property type="match status" value="1"/>
</dbReference>
<comment type="caution">
    <text evidence="14">The sequence shown here is derived from an EMBL/GenBank/DDBJ whole genome shotgun (WGS) entry which is preliminary data.</text>
</comment>
<dbReference type="InterPro" id="IPR022642">
    <property type="entry name" value="CheR_C"/>
</dbReference>
<evidence type="ECO:0000256" key="8">
    <source>
        <dbReference type="SAM" id="MobiDB-lite"/>
    </source>
</evidence>
<keyword evidence="6" id="KW-0145">Chemotaxis</keyword>
<dbReference type="InterPro" id="IPR003661">
    <property type="entry name" value="HisK_dim/P_dom"/>
</dbReference>
<dbReference type="InterPro" id="IPR000780">
    <property type="entry name" value="CheR_MeTrfase"/>
</dbReference>
<dbReference type="Gene3D" id="3.40.50.150">
    <property type="entry name" value="Vaccinia Virus protein VP39"/>
    <property type="match status" value="1"/>
</dbReference>
<keyword evidence="3" id="KW-0489">Methyltransferase</keyword>
<dbReference type="PROSITE" id="PS50113">
    <property type="entry name" value="PAC"/>
    <property type="match status" value="2"/>
</dbReference>
<dbReference type="Pfam" id="PF03705">
    <property type="entry name" value="CheR_N"/>
    <property type="match status" value="1"/>
</dbReference>
<keyword evidence="6" id="KW-0378">Hydrolase</keyword>
<dbReference type="GO" id="GO:0008984">
    <property type="term" value="F:protein-glutamate methylesterase activity"/>
    <property type="evidence" value="ECO:0007669"/>
    <property type="project" value="InterPro"/>
</dbReference>
<dbReference type="SUPFAM" id="SSF52738">
    <property type="entry name" value="Methylesterase CheB, C-terminal domain"/>
    <property type="match status" value="1"/>
</dbReference>
<evidence type="ECO:0000256" key="2">
    <source>
        <dbReference type="ARBA" id="ARBA00001541"/>
    </source>
</evidence>
<evidence type="ECO:0000259" key="9">
    <source>
        <dbReference type="PROSITE" id="PS50109"/>
    </source>
</evidence>
<dbReference type="InterPro" id="IPR013655">
    <property type="entry name" value="PAS_fold_3"/>
</dbReference>
<organism evidence="14 15">
    <name type="scientific">Alkalispirillum mobile</name>
    <dbReference type="NCBI Taxonomy" id="85925"/>
    <lineage>
        <taxon>Bacteria</taxon>
        <taxon>Pseudomonadati</taxon>
        <taxon>Pseudomonadota</taxon>
        <taxon>Gammaproteobacteria</taxon>
        <taxon>Chromatiales</taxon>
        <taxon>Ectothiorhodospiraceae</taxon>
        <taxon>Alkalispirillum</taxon>
    </lineage>
</organism>
<dbReference type="SMART" id="SM00091">
    <property type="entry name" value="PAS"/>
    <property type="match status" value="3"/>
</dbReference>
<keyword evidence="4" id="KW-0808">Transferase</keyword>
<dbReference type="NCBIfam" id="TIGR00229">
    <property type="entry name" value="sensory_box"/>
    <property type="match status" value="2"/>
</dbReference>
<dbReference type="InterPro" id="IPR022641">
    <property type="entry name" value="CheR_N"/>
</dbReference>
<evidence type="ECO:0000259" key="11">
    <source>
        <dbReference type="PROSITE" id="PS50113"/>
    </source>
</evidence>
<dbReference type="PROSITE" id="PS50109">
    <property type="entry name" value="HIS_KIN"/>
    <property type="match status" value="1"/>
</dbReference>
<feature type="active site" evidence="6">
    <location>
        <position position="29"/>
    </location>
</feature>
<feature type="region of interest" description="Disordered" evidence="8">
    <location>
        <begin position="627"/>
        <end position="654"/>
    </location>
</feature>
<dbReference type="Gene3D" id="3.30.450.20">
    <property type="entry name" value="PAS domain"/>
    <property type="match status" value="4"/>
</dbReference>
<feature type="active site" evidence="6">
    <location>
        <position position="56"/>
    </location>
</feature>
<dbReference type="Gene3D" id="2.10.70.100">
    <property type="match status" value="1"/>
</dbReference>
<dbReference type="SUPFAM" id="SSF47384">
    <property type="entry name" value="Homodimeric domain of signal transducing histidine kinase"/>
    <property type="match status" value="1"/>
</dbReference>
<feature type="domain" description="PAC" evidence="11">
    <location>
        <begin position="1198"/>
        <end position="1248"/>
    </location>
</feature>
<name>A0A498C2C8_9GAMM</name>
<proteinExistence type="predicted"/>
<dbReference type="CDD" id="cd00130">
    <property type="entry name" value="PAS"/>
    <property type="match status" value="3"/>
</dbReference>
<reference evidence="14 15" key="1">
    <citation type="submission" date="2018-10" db="EMBL/GenBank/DDBJ databases">
        <title>Genomic Encyclopedia of Type Strains, Phase IV (KMG-IV): sequencing the most valuable type-strain genomes for metagenomic binning, comparative biology and taxonomic classification.</title>
        <authorList>
            <person name="Goeker M."/>
        </authorList>
    </citation>
    <scope>NUCLEOTIDE SEQUENCE [LARGE SCALE GENOMIC DNA]</scope>
    <source>
        <strain evidence="14 15">DSM 12769</strain>
    </source>
</reference>
<dbReference type="PANTHER" id="PTHR24422">
    <property type="entry name" value="CHEMOTAXIS PROTEIN METHYLTRANSFERASE"/>
    <property type="match status" value="1"/>
</dbReference>
<dbReference type="SUPFAM" id="SSF55785">
    <property type="entry name" value="PYP-like sensor domain (PAS domain)"/>
    <property type="match status" value="4"/>
</dbReference>
<dbReference type="PROSITE" id="PS50123">
    <property type="entry name" value="CHER"/>
    <property type="match status" value="1"/>
</dbReference>
<dbReference type="GO" id="GO:0032259">
    <property type="term" value="P:methylation"/>
    <property type="evidence" value="ECO:0007669"/>
    <property type="project" value="UniProtKB-KW"/>
</dbReference>
<feature type="domain" description="PAS" evidence="10">
    <location>
        <begin position="871"/>
        <end position="941"/>
    </location>
</feature>
<dbReference type="InterPro" id="IPR036890">
    <property type="entry name" value="HATPase_C_sf"/>
</dbReference>